<name>A0ABS0IZG5_9GAMM</name>
<organism evidence="1 2">
    <name type="scientific">Proteus alimentorum</name>
    <dbReference type="NCBI Taxonomy" id="1973495"/>
    <lineage>
        <taxon>Bacteria</taxon>
        <taxon>Pseudomonadati</taxon>
        <taxon>Pseudomonadota</taxon>
        <taxon>Gammaproteobacteria</taxon>
        <taxon>Enterobacterales</taxon>
        <taxon>Morganellaceae</taxon>
        <taxon>Proteus</taxon>
    </lineage>
</organism>
<evidence type="ECO:0000313" key="1">
    <source>
        <dbReference type="EMBL" id="MBG2880742.1"/>
    </source>
</evidence>
<proteinExistence type="predicted"/>
<dbReference type="EMBL" id="JADSJP010000035">
    <property type="protein sequence ID" value="MBG2880742.1"/>
    <property type="molecule type" value="Genomic_DNA"/>
</dbReference>
<gene>
    <name evidence="1" type="ORF">I4902_15910</name>
</gene>
<sequence length="65" mass="7485">MPVQSSNQGLLIQFDALSTLNCNRIEKEKIIRELVNTTNKEELIVTLTYHFHLLSQMHNKSNTVS</sequence>
<keyword evidence="2" id="KW-1185">Reference proteome</keyword>
<reference evidence="1 2" key="1">
    <citation type="submission" date="2020-11" db="EMBL/GenBank/DDBJ databases">
        <title>Enhanced detection system for hospital associated transmission using whole genome sequencing surveillance.</title>
        <authorList>
            <person name="Harrison L.H."/>
            <person name="Van Tyne D."/>
            <person name="Marsh J.W."/>
            <person name="Griffith M.P."/>
            <person name="Snyder D.J."/>
            <person name="Cooper V.S."/>
            <person name="Mustapha M."/>
        </authorList>
    </citation>
    <scope>NUCLEOTIDE SEQUENCE [LARGE SCALE GENOMIC DNA]</scope>
    <source>
        <strain evidence="1 2">PR00075</strain>
    </source>
</reference>
<accession>A0ABS0IZG5</accession>
<dbReference type="RefSeq" id="WP_196535068.1">
    <property type="nucleotide sequence ID" value="NZ_JADRYY010000035.1"/>
</dbReference>
<protein>
    <submittedName>
        <fullName evidence="1">Uncharacterized protein</fullName>
    </submittedName>
</protein>
<evidence type="ECO:0000313" key="2">
    <source>
        <dbReference type="Proteomes" id="UP000614721"/>
    </source>
</evidence>
<dbReference type="Proteomes" id="UP000614721">
    <property type="component" value="Unassembled WGS sequence"/>
</dbReference>
<comment type="caution">
    <text evidence="1">The sequence shown here is derived from an EMBL/GenBank/DDBJ whole genome shotgun (WGS) entry which is preliminary data.</text>
</comment>